<sequence length="44" mass="5179">MLAYGSIEEQNPRYRLNICFQWVTVINHQTGQNLSFNCLSRFVS</sequence>
<name>A0A0A9BHF9_ARUDO</name>
<protein>
    <submittedName>
        <fullName evidence="1">Uncharacterized protein</fullName>
    </submittedName>
</protein>
<evidence type="ECO:0000313" key="1">
    <source>
        <dbReference type="EMBL" id="JAD60625.1"/>
    </source>
</evidence>
<accession>A0A0A9BHF9</accession>
<reference evidence="1" key="2">
    <citation type="journal article" date="2015" name="Data Brief">
        <title>Shoot transcriptome of the giant reed, Arundo donax.</title>
        <authorList>
            <person name="Barrero R.A."/>
            <person name="Guerrero F.D."/>
            <person name="Moolhuijzen P."/>
            <person name="Goolsby J.A."/>
            <person name="Tidwell J."/>
            <person name="Bellgard S.E."/>
            <person name="Bellgard M.I."/>
        </authorList>
    </citation>
    <scope>NUCLEOTIDE SEQUENCE</scope>
    <source>
        <tissue evidence="1">Shoot tissue taken approximately 20 cm above the soil surface</tissue>
    </source>
</reference>
<proteinExistence type="predicted"/>
<dbReference type="AlphaFoldDB" id="A0A0A9BHF9"/>
<organism evidence="1">
    <name type="scientific">Arundo donax</name>
    <name type="common">Giant reed</name>
    <name type="synonym">Donax arundinaceus</name>
    <dbReference type="NCBI Taxonomy" id="35708"/>
    <lineage>
        <taxon>Eukaryota</taxon>
        <taxon>Viridiplantae</taxon>
        <taxon>Streptophyta</taxon>
        <taxon>Embryophyta</taxon>
        <taxon>Tracheophyta</taxon>
        <taxon>Spermatophyta</taxon>
        <taxon>Magnoliopsida</taxon>
        <taxon>Liliopsida</taxon>
        <taxon>Poales</taxon>
        <taxon>Poaceae</taxon>
        <taxon>PACMAD clade</taxon>
        <taxon>Arundinoideae</taxon>
        <taxon>Arundineae</taxon>
        <taxon>Arundo</taxon>
    </lineage>
</organism>
<reference evidence="1" key="1">
    <citation type="submission" date="2014-09" db="EMBL/GenBank/DDBJ databases">
        <authorList>
            <person name="Magalhaes I.L.F."/>
            <person name="Oliveira U."/>
            <person name="Santos F.R."/>
            <person name="Vidigal T.H.D.A."/>
            <person name="Brescovit A.D."/>
            <person name="Santos A.J."/>
        </authorList>
    </citation>
    <scope>NUCLEOTIDE SEQUENCE</scope>
    <source>
        <tissue evidence="1">Shoot tissue taken approximately 20 cm above the soil surface</tissue>
    </source>
</reference>
<dbReference type="EMBL" id="GBRH01237270">
    <property type="protein sequence ID" value="JAD60625.1"/>
    <property type="molecule type" value="Transcribed_RNA"/>
</dbReference>